<dbReference type="InterPro" id="IPR008930">
    <property type="entry name" value="Terpenoid_cyclase/PrenylTrfase"/>
</dbReference>
<name>A0A2H0CGX2_9BACT</name>
<dbReference type="InterPro" id="IPR051588">
    <property type="entry name" value="Cobalamin_Transport"/>
</dbReference>
<dbReference type="AlphaFoldDB" id="A0A2H0CGX2"/>
<dbReference type="Proteomes" id="UP000229176">
    <property type="component" value="Unassembled WGS sequence"/>
</dbReference>
<dbReference type="Gene3D" id="2.170.130.30">
    <property type="match status" value="1"/>
</dbReference>
<dbReference type="EMBL" id="PCTI01000010">
    <property type="protein sequence ID" value="PIP69185.1"/>
    <property type="molecule type" value="Genomic_DNA"/>
</dbReference>
<dbReference type="SUPFAM" id="SSF48239">
    <property type="entry name" value="Terpenoid cyclases/Protein prenyltransferases"/>
    <property type="match status" value="2"/>
</dbReference>
<reference evidence="2 3" key="1">
    <citation type="submission" date="2017-09" db="EMBL/GenBank/DDBJ databases">
        <title>Depth-based differentiation of microbial function through sediment-hosted aquifers and enrichment of novel symbionts in the deep terrestrial subsurface.</title>
        <authorList>
            <person name="Probst A.J."/>
            <person name="Ladd B."/>
            <person name="Jarett J.K."/>
            <person name="Geller-Mcgrath D.E."/>
            <person name="Sieber C.M."/>
            <person name="Emerson J.B."/>
            <person name="Anantharaman K."/>
            <person name="Thomas B.C."/>
            <person name="Malmstrom R."/>
            <person name="Stieglmeier M."/>
            <person name="Klingl A."/>
            <person name="Woyke T."/>
            <person name="Ryan C.M."/>
            <person name="Banfield J.F."/>
        </authorList>
    </citation>
    <scope>NUCLEOTIDE SEQUENCE [LARGE SCALE GENOMIC DNA]</scope>
    <source>
        <strain evidence="2">CG22_combo_CG10-13_8_21_14_all_32_8</strain>
    </source>
</reference>
<organism evidence="2 3">
    <name type="scientific">Candidatus Nomurabacteria bacterium CG22_combo_CG10-13_8_21_14_all_32_8</name>
    <dbReference type="NCBI Taxonomy" id="1974732"/>
    <lineage>
        <taxon>Bacteria</taxon>
        <taxon>Candidatus Nomuraibacteriota</taxon>
    </lineage>
</organism>
<keyword evidence="1" id="KW-0732">Signal</keyword>
<sequence length="637" mass="71425">MKNKIIITSLISFTIFYFFNTAYANTTINLNIETDAGSIYNQSIDVVPCDSEGDGVMKATPYCALVQTNIPNDYSGLWVNSINNILNNDNNNGAYWMWLVNFNIDPTGPYSLSSKQYTLENNDSILFYYNTNPLDISVDNFNPTVGDNITITITELGLDPSWNPIWNPAIGGKVIIGANTYDLDVNGTYSLLISDTTQLETKGQKDGFIDTSSITIIPSPAPTPEPVRHSSGGSYISTQPIVSKTVFDTRKALNFLISQQKENGSFGEELYTDWSTIALMSTDTYQNNKIKLIKYYSSNQPIGDSLTDYERRAIALMSLGLNPYNTNGENYIKKIADSYDGQQFGDLEKDNDDIFALIVLQNAGYTENEKIITDSINHILTKQKENGSWDESIDMTGAAIQAIAIFTEENFLLRGVSQVDEPRGSAPLASGDSDLGKERFFSVKIQDALLKAKEFLKQNQKEDGGFGNVSSTSWAISGIFALSEKPEEWKKNKKNPLDYLAENQDTDGGMKNPPGLDEAGEYLQNKIWETAYTLTALSGKTWNQIMQKFEKKEEIITKTEKEELEKKIEKILALLENKNKTTKIIKVDIPTEIKIEDKNIIDPKINTANVINSLENNNDRNKNNWFKNILQKIFTIF</sequence>
<accession>A0A2H0CGX2</accession>
<evidence type="ECO:0000313" key="2">
    <source>
        <dbReference type="EMBL" id="PIP69185.1"/>
    </source>
</evidence>
<evidence type="ECO:0000256" key="1">
    <source>
        <dbReference type="SAM" id="SignalP"/>
    </source>
</evidence>
<dbReference type="PANTHER" id="PTHR10559:SF18">
    <property type="entry name" value="TRANSCOBALAMIN II"/>
    <property type="match status" value="1"/>
</dbReference>
<dbReference type="CDD" id="cd00688">
    <property type="entry name" value="ISOPREN_C2_like"/>
    <property type="match status" value="1"/>
</dbReference>
<dbReference type="Gene3D" id="1.50.10.20">
    <property type="match status" value="2"/>
</dbReference>
<dbReference type="PANTHER" id="PTHR10559">
    <property type="entry name" value="TRANSCOBALAMIN-1/GASTRIC INTRINSIC FACTOR"/>
    <property type="match status" value="1"/>
</dbReference>
<proteinExistence type="predicted"/>
<evidence type="ECO:0000313" key="3">
    <source>
        <dbReference type="Proteomes" id="UP000229176"/>
    </source>
</evidence>
<feature type="signal peptide" evidence="1">
    <location>
        <begin position="1"/>
        <end position="24"/>
    </location>
</feature>
<protein>
    <recommendedName>
        <fullName evidence="4">DUF4430 domain-containing protein</fullName>
    </recommendedName>
</protein>
<feature type="chain" id="PRO_5013816209" description="DUF4430 domain-containing protein" evidence="1">
    <location>
        <begin position="25"/>
        <end position="637"/>
    </location>
</feature>
<evidence type="ECO:0008006" key="4">
    <source>
        <dbReference type="Google" id="ProtNLM"/>
    </source>
</evidence>
<gene>
    <name evidence="2" type="ORF">COW91_00810</name>
</gene>
<comment type="caution">
    <text evidence="2">The sequence shown here is derived from an EMBL/GenBank/DDBJ whole genome shotgun (WGS) entry which is preliminary data.</text>
</comment>